<dbReference type="Gene3D" id="3.40.50.620">
    <property type="entry name" value="HUPs"/>
    <property type="match status" value="2"/>
</dbReference>
<gene>
    <name evidence="3" type="ORF">N6H18_13810</name>
</gene>
<dbReference type="InterPro" id="IPR006016">
    <property type="entry name" value="UspA"/>
</dbReference>
<comment type="similarity">
    <text evidence="1">Belongs to the universal stress protein A family.</text>
</comment>
<dbReference type="Proteomes" id="UP001065174">
    <property type="component" value="Chromosome"/>
</dbReference>
<dbReference type="SUPFAM" id="SSF52402">
    <property type="entry name" value="Adenine nucleotide alpha hydrolases-like"/>
    <property type="match status" value="2"/>
</dbReference>
<evidence type="ECO:0000259" key="2">
    <source>
        <dbReference type="Pfam" id="PF00582"/>
    </source>
</evidence>
<protein>
    <submittedName>
        <fullName evidence="3">Universal stress protein</fullName>
    </submittedName>
</protein>
<evidence type="ECO:0000256" key="1">
    <source>
        <dbReference type="ARBA" id="ARBA00008791"/>
    </source>
</evidence>
<dbReference type="PANTHER" id="PTHR46268:SF6">
    <property type="entry name" value="UNIVERSAL STRESS PROTEIN UP12"/>
    <property type="match status" value="1"/>
</dbReference>
<name>A0ABY6CLN4_9BACT</name>
<dbReference type="CDD" id="cd00293">
    <property type="entry name" value="USP-like"/>
    <property type="match status" value="2"/>
</dbReference>
<feature type="domain" description="UspA" evidence="2">
    <location>
        <begin position="1"/>
        <end position="145"/>
    </location>
</feature>
<sequence>MKKLLIPFDFSDYATAALNFATSIIDKTQGEIILLHVIEHPLSSYNISGEAGLDDQIDRSLTLELIKKTKLKLRNLVEQPNYQGKNLHFNIMMGNVYDGISAQIEEFEPDMIIMGTKGATGLKEILVGSNAEKIVRTANCPVITIHKDGTPADIKNIVFPTDLDSNADRILKKFLEYTSLFPATIHLVFVETPHNVSETDFIKNSLKKLADNNQLIDYKIHVTKGFQPEEAILNYAQNIKADMIALSTHGRRGLLHLLAGSIAENLVNHSMIPVWTMTQRKNHTH</sequence>
<dbReference type="InterPro" id="IPR014729">
    <property type="entry name" value="Rossmann-like_a/b/a_fold"/>
</dbReference>
<evidence type="ECO:0000313" key="3">
    <source>
        <dbReference type="EMBL" id="UXP31427.1"/>
    </source>
</evidence>
<proteinExistence type="inferred from homology"/>
<dbReference type="PRINTS" id="PR01438">
    <property type="entry name" value="UNVRSLSTRESS"/>
</dbReference>
<dbReference type="PANTHER" id="PTHR46268">
    <property type="entry name" value="STRESS RESPONSE PROTEIN NHAX"/>
    <property type="match status" value="1"/>
</dbReference>
<accession>A0ABY6CLN4</accession>
<dbReference type="InterPro" id="IPR006015">
    <property type="entry name" value="Universal_stress_UspA"/>
</dbReference>
<feature type="domain" description="UspA" evidence="2">
    <location>
        <begin position="154"/>
        <end position="275"/>
    </location>
</feature>
<evidence type="ECO:0000313" key="4">
    <source>
        <dbReference type="Proteomes" id="UP001065174"/>
    </source>
</evidence>
<reference evidence="3" key="1">
    <citation type="submission" date="2022-09" db="EMBL/GenBank/DDBJ databases">
        <title>Comparative genomics and taxonomic characterization of three novel marine species of genus Reichenbachiella exhibiting antioxidant and polysaccharide degradation activities.</title>
        <authorList>
            <person name="Muhammad N."/>
            <person name="Lee Y.-J."/>
            <person name="Ko J."/>
            <person name="Kim S.-G."/>
        </authorList>
    </citation>
    <scope>NUCLEOTIDE SEQUENCE</scope>
    <source>
        <strain evidence="3">BKB1-1</strain>
    </source>
</reference>
<dbReference type="EMBL" id="CP106679">
    <property type="protein sequence ID" value="UXP31427.1"/>
    <property type="molecule type" value="Genomic_DNA"/>
</dbReference>
<keyword evidence="4" id="KW-1185">Reference proteome</keyword>
<dbReference type="RefSeq" id="WP_262308866.1">
    <property type="nucleotide sequence ID" value="NZ_CP106679.1"/>
</dbReference>
<dbReference type="Pfam" id="PF00582">
    <property type="entry name" value="Usp"/>
    <property type="match status" value="2"/>
</dbReference>
<organism evidence="3 4">
    <name type="scientific">Reichenbachiella agarivorans</name>
    <dbReference type="NCBI Taxonomy" id="2979464"/>
    <lineage>
        <taxon>Bacteria</taxon>
        <taxon>Pseudomonadati</taxon>
        <taxon>Bacteroidota</taxon>
        <taxon>Cytophagia</taxon>
        <taxon>Cytophagales</taxon>
        <taxon>Reichenbachiellaceae</taxon>
        <taxon>Reichenbachiella</taxon>
    </lineage>
</organism>